<dbReference type="EMBL" id="BANX01000027">
    <property type="protein sequence ID" value="GAC69749.1"/>
    <property type="molecule type" value="Genomic_DNA"/>
</dbReference>
<accession>M0QMV5</accession>
<evidence type="ECO:0000256" key="1">
    <source>
        <dbReference type="ARBA" id="ARBA00022490"/>
    </source>
</evidence>
<dbReference type="Gene3D" id="2.60.200.30">
    <property type="entry name" value="Probable inorganic polyphosphate/atp-NAD kinase, domain 2"/>
    <property type="match status" value="1"/>
</dbReference>
<dbReference type="FunFam" id="2.60.200.30:FF:000007">
    <property type="entry name" value="NAD kinase"/>
    <property type="match status" value="1"/>
</dbReference>
<comment type="similarity">
    <text evidence="9">Belongs to the NAD kinase family.</text>
</comment>
<dbReference type="STRING" id="1223545.GS4_27_00270"/>
<evidence type="ECO:0000256" key="9">
    <source>
        <dbReference type="HAMAP-Rule" id="MF_00361"/>
    </source>
</evidence>
<protein>
    <recommendedName>
        <fullName evidence="9">NAD kinase</fullName>
        <ecNumber evidence="9">2.7.1.23</ecNumber>
    </recommendedName>
    <alternativeName>
        <fullName evidence="9">ATP-dependent NAD kinase</fullName>
    </alternativeName>
</protein>
<evidence type="ECO:0000256" key="3">
    <source>
        <dbReference type="ARBA" id="ARBA00022741"/>
    </source>
</evidence>
<dbReference type="PANTHER" id="PTHR20275:SF0">
    <property type="entry name" value="NAD KINASE"/>
    <property type="match status" value="1"/>
</dbReference>
<evidence type="ECO:0000256" key="10">
    <source>
        <dbReference type="SAM" id="MobiDB-lite"/>
    </source>
</evidence>
<comment type="function">
    <text evidence="9">Involved in the regulation of the intracellular balance of NAD and NADP, and is a key enzyme in the biosynthesis of NADP. Catalyzes specifically the phosphorylation on 2'-hydroxyl of the adenosine moiety of NAD to yield NADP.</text>
</comment>
<comment type="catalytic activity">
    <reaction evidence="8 9">
        <text>NAD(+) + ATP = ADP + NADP(+) + H(+)</text>
        <dbReference type="Rhea" id="RHEA:18629"/>
        <dbReference type="ChEBI" id="CHEBI:15378"/>
        <dbReference type="ChEBI" id="CHEBI:30616"/>
        <dbReference type="ChEBI" id="CHEBI:57540"/>
        <dbReference type="ChEBI" id="CHEBI:58349"/>
        <dbReference type="ChEBI" id="CHEBI:456216"/>
        <dbReference type="EC" id="2.7.1.23"/>
    </reaction>
</comment>
<keyword evidence="5 9" id="KW-0067">ATP-binding</keyword>
<evidence type="ECO:0000313" key="11">
    <source>
        <dbReference type="EMBL" id="GAC69749.1"/>
    </source>
</evidence>
<dbReference type="Gene3D" id="3.40.50.10330">
    <property type="entry name" value="Probable inorganic polyphosphate/atp-NAD kinase, domain 1"/>
    <property type="match status" value="1"/>
</dbReference>
<evidence type="ECO:0000256" key="4">
    <source>
        <dbReference type="ARBA" id="ARBA00022777"/>
    </source>
</evidence>
<keyword evidence="6 9" id="KW-0521">NADP</keyword>
<feature type="region of interest" description="Disordered" evidence="10">
    <location>
        <begin position="77"/>
        <end position="106"/>
    </location>
</feature>
<feature type="binding site" evidence="9">
    <location>
        <position position="243"/>
    </location>
    <ligand>
        <name>NAD(+)</name>
        <dbReference type="ChEBI" id="CHEBI:57540"/>
    </ligand>
</feature>
<dbReference type="HAMAP" id="MF_00361">
    <property type="entry name" value="NAD_kinase"/>
    <property type="match status" value="1"/>
</dbReference>
<gene>
    <name evidence="9" type="primary">nadK</name>
    <name evidence="11" type="synonym">ppnK</name>
    <name evidence="11" type="ORF">GS4_27_00270</name>
</gene>
<evidence type="ECO:0000313" key="12">
    <source>
        <dbReference type="Proteomes" id="UP000011666"/>
    </source>
</evidence>
<keyword evidence="2 9" id="KW-0808">Transferase</keyword>
<dbReference type="Proteomes" id="UP000011666">
    <property type="component" value="Unassembled WGS sequence"/>
</dbReference>
<dbReference type="SUPFAM" id="SSF111331">
    <property type="entry name" value="NAD kinase/diacylglycerol kinase-like"/>
    <property type="match status" value="1"/>
</dbReference>
<dbReference type="GO" id="GO:0046872">
    <property type="term" value="F:metal ion binding"/>
    <property type="evidence" value="ECO:0007669"/>
    <property type="project" value="UniProtKB-UniRule"/>
</dbReference>
<proteinExistence type="inferred from homology"/>
<dbReference type="GO" id="GO:0003951">
    <property type="term" value="F:NAD+ kinase activity"/>
    <property type="evidence" value="ECO:0007669"/>
    <property type="project" value="UniProtKB-UniRule"/>
</dbReference>
<reference evidence="11 12" key="1">
    <citation type="submission" date="2013-01" db="EMBL/GenBank/DDBJ databases">
        <title>Whole genome shotgun sequence of Gordonia soli NBRC 108243.</title>
        <authorList>
            <person name="Isaki-Nakamura S."/>
            <person name="Hosoyama A."/>
            <person name="Tsuchikane K."/>
            <person name="Ando Y."/>
            <person name="Baba S."/>
            <person name="Ohji S."/>
            <person name="Hamada M."/>
            <person name="Tamura T."/>
            <person name="Yamazoe A."/>
            <person name="Yamazaki S."/>
            <person name="Fujita N."/>
        </authorList>
    </citation>
    <scope>NUCLEOTIDE SEQUENCE [LARGE SCALE GENOMIC DNA]</scope>
    <source>
        <strain evidence="11 12">NBRC 108243</strain>
    </source>
</reference>
<dbReference type="GO" id="GO:0051287">
    <property type="term" value="F:NAD binding"/>
    <property type="evidence" value="ECO:0007669"/>
    <property type="project" value="UniProtKB-ARBA"/>
</dbReference>
<dbReference type="InterPro" id="IPR017437">
    <property type="entry name" value="ATP-NAD_kinase_PpnK-typ_C"/>
</dbReference>
<feature type="binding site" evidence="9">
    <location>
        <begin position="213"/>
        <end position="214"/>
    </location>
    <ligand>
        <name>NAD(+)</name>
        <dbReference type="ChEBI" id="CHEBI:57540"/>
    </ligand>
</feature>
<keyword evidence="7 9" id="KW-0520">NAD</keyword>
<feature type="binding site" evidence="9">
    <location>
        <begin position="254"/>
        <end position="259"/>
    </location>
    <ligand>
        <name>NAD(+)</name>
        <dbReference type="ChEBI" id="CHEBI:57540"/>
    </ligand>
</feature>
<keyword evidence="12" id="KW-1185">Reference proteome</keyword>
<feature type="binding site" evidence="9">
    <location>
        <position position="142"/>
    </location>
    <ligand>
        <name>NAD(+)</name>
        <dbReference type="ChEBI" id="CHEBI:57540"/>
    </ligand>
</feature>
<dbReference type="NCBIfam" id="NF002892">
    <property type="entry name" value="PRK03372.1"/>
    <property type="match status" value="1"/>
</dbReference>
<evidence type="ECO:0000256" key="7">
    <source>
        <dbReference type="ARBA" id="ARBA00023027"/>
    </source>
</evidence>
<sequence>MVVDEVRADSVVGGNAADVPVDGAAAGQREFLVVAHTGRHVVVETMEAIARHCAAADIRLRIVDHDTATGMVGVDHDPAHLVPDPDPDSVPAGERARPESHPVDPEHLRDIGAAVEVTTAHPASAEGCEIVIVLGGDGTFLRAAELAYPASVPVLGINLGRIGFLAEAEANRVDSVMAQLIAGDYRVEPRMTLDVSVTDPANPENPVRSWALNEVAIQNRTNQGVLELVTEVDGRPVSAFGADGVLISTPTGSTAYAFSAGGPVMWPDLEAILVVPSNAHALFARPMVTSPRSTIAVEIDKTGRSAIALCDGRRPIDVPAGARVEIVRSERSVQWVRIDSDPFADRLVTKFALPVTGWRGRST</sequence>
<dbReference type="PANTHER" id="PTHR20275">
    <property type="entry name" value="NAD KINASE"/>
    <property type="match status" value="1"/>
</dbReference>
<feature type="active site" description="Proton acceptor" evidence="9">
    <location>
        <position position="137"/>
    </location>
</feature>
<evidence type="ECO:0000256" key="2">
    <source>
        <dbReference type="ARBA" id="ARBA00022679"/>
    </source>
</evidence>
<keyword evidence="1 9" id="KW-0963">Cytoplasm</keyword>
<comment type="cofactor">
    <cofactor evidence="9">
        <name>a divalent metal cation</name>
        <dbReference type="ChEBI" id="CHEBI:60240"/>
    </cofactor>
</comment>
<dbReference type="GO" id="GO:0005737">
    <property type="term" value="C:cytoplasm"/>
    <property type="evidence" value="ECO:0007669"/>
    <property type="project" value="UniProtKB-SubCell"/>
</dbReference>
<dbReference type="AlphaFoldDB" id="M0QMV5"/>
<name>M0QMV5_9ACTN</name>
<dbReference type="eggNOG" id="COG0061">
    <property type="taxonomic scope" value="Bacteria"/>
</dbReference>
<dbReference type="GO" id="GO:0005524">
    <property type="term" value="F:ATP binding"/>
    <property type="evidence" value="ECO:0007669"/>
    <property type="project" value="UniProtKB-KW"/>
</dbReference>
<comment type="caution">
    <text evidence="9">Lacks conserved residue(s) required for the propagation of feature annotation.</text>
</comment>
<dbReference type="Pfam" id="PF20143">
    <property type="entry name" value="NAD_kinase_C"/>
    <property type="match status" value="1"/>
</dbReference>
<dbReference type="InterPro" id="IPR002504">
    <property type="entry name" value="NADK"/>
</dbReference>
<feature type="compositionally biased region" description="Basic and acidic residues" evidence="10">
    <location>
        <begin position="94"/>
        <end position="106"/>
    </location>
</feature>
<dbReference type="EC" id="2.7.1.23" evidence="9"/>
<dbReference type="GO" id="GO:0006741">
    <property type="term" value="P:NADP+ biosynthetic process"/>
    <property type="evidence" value="ECO:0007669"/>
    <property type="project" value="UniProtKB-UniRule"/>
</dbReference>
<organism evidence="11 12">
    <name type="scientific">Gordonia soli NBRC 108243</name>
    <dbReference type="NCBI Taxonomy" id="1223545"/>
    <lineage>
        <taxon>Bacteria</taxon>
        <taxon>Bacillati</taxon>
        <taxon>Actinomycetota</taxon>
        <taxon>Actinomycetes</taxon>
        <taxon>Mycobacteriales</taxon>
        <taxon>Gordoniaceae</taxon>
        <taxon>Gordonia</taxon>
    </lineage>
</organism>
<keyword evidence="4 9" id="KW-0418">Kinase</keyword>
<dbReference type="GO" id="GO:0019674">
    <property type="term" value="P:NAD+ metabolic process"/>
    <property type="evidence" value="ECO:0007669"/>
    <property type="project" value="InterPro"/>
</dbReference>
<evidence type="ECO:0000256" key="6">
    <source>
        <dbReference type="ARBA" id="ARBA00022857"/>
    </source>
</evidence>
<feature type="binding site" evidence="9">
    <location>
        <begin position="137"/>
        <end position="138"/>
    </location>
    <ligand>
        <name>NAD(+)</name>
        <dbReference type="ChEBI" id="CHEBI:57540"/>
    </ligand>
</feature>
<evidence type="ECO:0000256" key="8">
    <source>
        <dbReference type="ARBA" id="ARBA00047925"/>
    </source>
</evidence>
<keyword evidence="3 9" id="KW-0547">Nucleotide-binding</keyword>
<dbReference type="InterPro" id="IPR017438">
    <property type="entry name" value="ATP-NAD_kinase_N"/>
</dbReference>
<evidence type="ECO:0000256" key="5">
    <source>
        <dbReference type="ARBA" id="ARBA00022840"/>
    </source>
</evidence>
<dbReference type="InterPro" id="IPR016064">
    <property type="entry name" value="NAD/diacylglycerol_kinase_sf"/>
</dbReference>
<comment type="caution">
    <text evidence="11">The sequence shown here is derived from an EMBL/GenBank/DDBJ whole genome shotgun (WGS) entry which is preliminary data.</text>
</comment>
<comment type="subcellular location">
    <subcellularLocation>
        <location evidence="9">Cytoplasm</location>
    </subcellularLocation>
</comment>
<dbReference type="Pfam" id="PF01513">
    <property type="entry name" value="NAD_kinase"/>
    <property type="match status" value="1"/>
</dbReference>